<dbReference type="EMBL" id="BOPG01000005">
    <property type="protein sequence ID" value="GIJ53253.1"/>
    <property type="molecule type" value="Genomic_DNA"/>
</dbReference>
<evidence type="ECO:0000313" key="2">
    <source>
        <dbReference type="EMBL" id="GIJ53253.1"/>
    </source>
</evidence>
<gene>
    <name evidence="2" type="ORF">Vau01_007690</name>
</gene>
<name>A0A8J3YYZ5_9ACTN</name>
<protein>
    <submittedName>
        <fullName evidence="2">Uncharacterized protein</fullName>
    </submittedName>
</protein>
<reference evidence="2" key="1">
    <citation type="submission" date="2021-01" db="EMBL/GenBank/DDBJ databases">
        <title>Whole genome shotgun sequence of Virgisporangium aurantiacum NBRC 16421.</title>
        <authorList>
            <person name="Komaki H."/>
            <person name="Tamura T."/>
        </authorList>
    </citation>
    <scope>NUCLEOTIDE SEQUENCE</scope>
    <source>
        <strain evidence="2">NBRC 16421</strain>
    </source>
</reference>
<sequence>MSSTISPSGRNPQPPSPGFAPKMLPPMQPTTADPAVTAATMTAARRKTPARTRSMLASGGKCESEITGSPS</sequence>
<comment type="caution">
    <text evidence="2">The sequence shown here is derived from an EMBL/GenBank/DDBJ whole genome shotgun (WGS) entry which is preliminary data.</text>
</comment>
<proteinExistence type="predicted"/>
<feature type="region of interest" description="Disordered" evidence="1">
    <location>
        <begin position="1"/>
        <end position="71"/>
    </location>
</feature>
<feature type="compositionally biased region" description="Pro residues" evidence="1">
    <location>
        <begin position="12"/>
        <end position="28"/>
    </location>
</feature>
<dbReference type="AlphaFoldDB" id="A0A8J3YYZ5"/>
<keyword evidence="3" id="KW-1185">Reference proteome</keyword>
<evidence type="ECO:0000313" key="3">
    <source>
        <dbReference type="Proteomes" id="UP000612585"/>
    </source>
</evidence>
<accession>A0A8J3YYZ5</accession>
<feature type="compositionally biased region" description="Polar residues" evidence="1">
    <location>
        <begin position="1"/>
        <end position="11"/>
    </location>
</feature>
<dbReference type="Proteomes" id="UP000612585">
    <property type="component" value="Unassembled WGS sequence"/>
</dbReference>
<evidence type="ECO:0000256" key="1">
    <source>
        <dbReference type="SAM" id="MobiDB-lite"/>
    </source>
</evidence>
<organism evidence="2 3">
    <name type="scientific">Virgisporangium aurantiacum</name>
    <dbReference type="NCBI Taxonomy" id="175570"/>
    <lineage>
        <taxon>Bacteria</taxon>
        <taxon>Bacillati</taxon>
        <taxon>Actinomycetota</taxon>
        <taxon>Actinomycetes</taxon>
        <taxon>Micromonosporales</taxon>
        <taxon>Micromonosporaceae</taxon>
        <taxon>Virgisporangium</taxon>
    </lineage>
</organism>
<feature type="compositionally biased region" description="Low complexity" evidence="1">
    <location>
        <begin position="29"/>
        <end position="43"/>
    </location>
</feature>